<keyword evidence="4 13" id="KW-0158">Chromosome</keyword>
<comment type="subcellular location">
    <subcellularLocation>
        <location evidence="13">Nucleus</location>
    </subcellularLocation>
    <subcellularLocation>
        <location evidence="13">Chromosome</location>
        <location evidence="13">Telomere</location>
    </subcellularLocation>
</comment>
<accession>A0AAV8C8U8</accession>
<evidence type="ECO:0000256" key="4">
    <source>
        <dbReference type="ARBA" id="ARBA00022454"/>
    </source>
</evidence>
<dbReference type="PANTHER" id="PTHR12066:SF0">
    <property type="entry name" value="TELOMERASE REVERSE TRANSCRIPTASE"/>
    <property type="match status" value="1"/>
</dbReference>
<comment type="function">
    <text evidence="13">Telomerase is a ribonucleoprotein enzyme essential for the replication of chromosome termini in most eukaryotes. It elongates telomeres. It is a reverse transcriptase that adds simple sequence repeats to chromosome ends by copying a template sequence within the RNA component of the enzyme.</text>
</comment>
<dbReference type="InterPro" id="IPR003545">
    <property type="entry name" value="Telomerase_RT"/>
</dbReference>
<dbReference type="InterPro" id="IPR049139">
    <property type="entry name" value="TERT_C"/>
</dbReference>
<dbReference type="GO" id="GO:0042162">
    <property type="term" value="F:telomeric DNA binding"/>
    <property type="evidence" value="ECO:0007669"/>
    <property type="project" value="TreeGrafter"/>
</dbReference>
<comment type="catalytic activity">
    <reaction evidence="12 13">
        <text>DNA(n) + a 2'-deoxyribonucleoside 5'-triphosphate = DNA(n+1) + diphosphate</text>
        <dbReference type="Rhea" id="RHEA:22508"/>
        <dbReference type="Rhea" id="RHEA-COMP:17339"/>
        <dbReference type="Rhea" id="RHEA-COMP:17340"/>
        <dbReference type="ChEBI" id="CHEBI:33019"/>
        <dbReference type="ChEBI" id="CHEBI:61560"/>
        <dbReference type="ChEBI" id="CHEBI:173112"/>
        <dbReference type="EC" id="2.7.7.49"/>
    </reaction>
</comment>
<dbReference type="PROSITE" id="PS50878">
    <property type="entry name" value="RT_POL"/>
    <property type="match status" value="1"/>
</dbReference>
<dbReference type="Pfam" id="PF12009">
    <property type="entry name" value="Telomerase_RBD"/>
    <property type="match status" value="1"/>
</dbReference>
<reference evidence="15" key="1">
    <citation type="submission" date="2022-08" db="EMBL/GenBank/DDBJ databases">
        <authorList>
            <person name="Marques A."/>
        </authorList>
    </citation>
    <scope>NUCLEOTIDE SEQUENCE</scope>
    <source>
        <strain evidence="15">RhyPub2mFocal</strain>
        <tissue evidence="15">Leaves</tissue>
    </source>
</reference>
<feature type="domain" description="Reverse transcriptase" evidence="14">
    <location>
        <begin position="603"/>
        <end position="940"/>
    </location>
</feature>
<evidence type="ECO:0000259" key="14">
    <source>
        <dbReference type="PROSITE" id="PS50878"/>
    </source>
</evidence>
<evidence type="ECO:0000313" key="15">
    <source>
        <dbReference type="EMBL" id="KAJ4750887.1"/>
    </source>
</evidence>
<evidence type="ECO:0000256" key="11">
    <source>
        <dbReference type="ARBA" id="ARBA00023242"/>
    </source>
</evidence>
<comment type="caution">
    <text evidence="15">The sequence shown here is derived from an EMBL/GenBank/DDBJ whole genome shotgun (WGS) entry which is preliminary data.</text>
</comment>
<keyword evidence="10 13" id="KW-0695">RNA-directed DNA polymerase</keyword>
<name>A0AAV8C8U8_9POAL</name>
<evidence type="ECO:0000256" key="6">
    <source>
        <dbReference type="ARBA" id="ARBA00022695"/>
    </source>
</evidence>
<dbReference type="PANTHER" id="PTHR12066">
    <property type="entry name" value="TELOMERASE REVERSE TRANSCRIPTASE"/>
    <property type="match status" value="1"/>
</dbReference>
<evidence type="ECO:0000256" key="3">
    <source>
        <dbReference type="ARBA" id="ARBA00016182"/>
    </source>
</evidence>
<dbReference type="GO" id="GO:0070034">
    <property type="term" value="F:telomerase RNA binding"/>
    <property type="evidence" value="ECO:0007669"/>
    <property type="project" value="TreeGrafter"/>
</dbReference>
<evidence type="ECO:0000256" key="13">
    <source>
        <dbReference type="RuleBase" id="RU365061"/>
    </source>
</evidence>
<dbReference type="PRINTS" id="PR01365">
    <property type="entry name" value="TELOMERASERT"/>
</dbReference>
<dbReference type="InterPro" id="IPR021891">
    <property type="entry name" value="Telomerase_RBD"/>
</dbReference>
<dbReference type="GO" id="GO:0007004">
    <property type="term" value="P:telomere maintenance via telomerase"/>
    <property type="evidence" value="ECO:0007669"/>
    <property type="project" value="TreeGrafter"/>
</dbReference>
<dbReference type="Pfam" id="PF21399">
    <property type="entry name" value="TERT_C"/>
    <property type="match status" value="1"/>
</dbReference>
<dbReference type="InterPro" id="IPR000477">
    <property type="entry name" value="RT_dom"/>
</dbReference>
<keyword evidence="9 13" id="KW-0779">Telomere</keyword>
<dbReference type="Proteomes" id="UP001140206">
    <property type="component" value="Chromosome 5"/>
</dbReference>
<keyword evidence="8 13" id="KW-0460">Magnesium</keyword>
<evidence type="ECO:0000256" key="7">
    <source>
        <dbReference type="ARBA" id="ARBA00022723"/>
    </source>
</evidence>
<dbReference type="GO" id="GO:0003720">
    <property type="term" value="F:telomerase activity"/>
    <property type="evidence" value="ECO:0007669"/>
    <property type="project" value="InterPro"/>
</dbReference>
<dbReference type="GO" id="GO:0046872">
    <property type="term" value="F:metal ion binding"/>
    <property type="evidence" value="ECO:0007669"/>
    <property type="project" value="UniProtKB-KW"/>
</dbReference>
<keyword evidence="16" id="KW-1185">Reference proteome</keyword>
<evidence type="ECO:0000256" key="10">
    <source>
        <dbReference type="ARBA" id="ARBA00022918"/>
    </source>
</evidence>
<dbReference type="GO" id="GO:0000333">
    <property type="term" value="C:telomerase catalytic core complex"/>
    <property type="evidence" value="ECO:0007669"/>
    <property type="project" value="TreeGrafter"/>
</dbReference>
<evidence type="ECO:0000256" key="1">
    <source>
        <dbReference type="ARBA" id="ARBA00008001"/>
    </source>
</evidence>
<dbReference type="CDD" id="cd01648">
    <property type="entry name" value="TERT"/>
    <property type="match status" value="1"/>
</dbReference>
<dbReference type="GO" id="GO:0000781">
    <property type="term" value="C:chromosome, telomeric region"/>
    <property type="evidence" value="ECO:0007669"/>
    <property type="project" value="UniProtKB-SubCell"/>
</dbReference>
<sequence length="1133" mass="130887">MARRKRRKRNKGSVHPVLRTLYGNRARNLKDTILSLLPPSPDADRCQCGGIGCLRCRGADHLLCQGDPTTYRHLIIYTQCAVSSDAPAPPVVCSVRQLSQPQIVNNTLQLMKRTWSCKDNLLCKSYDKHSCASLSVELVSSSDWSLLLDRIGDLLMDYLLRHCSIFVPNGRSIKGFIQVTGTPLTSLDISKPLYAPTAMTHVFAPQHLGGAQTLSHVNSRTHIKRKRDEVTNNTRSQSSFCELHKRKRLHSWQRRKKHKLNNQNKACRQLVKGNDSRACFRCFVLQSMPNLPDDILIKRQYIFYNRYSSRALFPTKHILNLLKPNDSDAFSLIKNIFGNAKDSNFLQCTACGPCARSRSKCLYHSSLALFKSLIRDAQRCRHRILLQKYCYVNFLDRDGHLRPKAEKRSLPATKVHQNKNKTTFCIANKEQTFETTFGNSKSNASPFSPQSFSKHEEVVSFIFASLRRIVPFPLLGNKKSWRALRRNIYKFVQLRRHEKIFLEDCMEGLSVSNFEFFSNLQKSCSCDGGGKNISLVKKLLYTWVHWLFLHIIVPIISSNFYVTERESKRYEVFYYKKPIWGSAVKGYIEKLKRQSFCLLDSESLRNIFNGSRCFGFSRIRFLPKENCLRPVVSLNKPSKLHSLKKRYQSVNSSLNDLHVILKTIKTENPNLLGSSVFDYNDVYQKLHGFISKVKNGTISMPELFIVVADVSKAFDSIDQDKLLKIMEGTIQNEEYIVGNYRKVLSRKNCVSSVYKVPSLGSISRYNKGHYVSNPLVQFSSNSGLFVAQAVYKKKKKEVLQHLLTDHVKHNIVKIGRDLYEQKVGIAQGSIISSLLCSFYLGHLEETLLWPYLEKLKGTRDEQASQSMLMRYLDDFIFVSTSKKQALGFFDRLRRGFRDYNCYMNCEKFGLNFEPERGNFTNKRYIGEDGISFLPWSGLLVNCITLEIQADYTRYWDIDIRSTITVYRSNNPGDLLQSKLFSYMLPKSYVMLYDSSINSPATVRLNAYQAFLLCAMKFHCYIREMHDSAPSPDQLLKIIKKTCRYMYNLICKRVRDAETCFGICAILRLKIKEIIWLGLFAFISVLKKKQSRHKDLLFLLRENIGKYDIWTRTSYHLQYAVDASHSSMFWKIKY</sequence>
<comment type="similarity">
    <text evidence="1 13">Belongs to the reverse transcriptase family. Telomerase subfamily.</text>
</comment>
<keyword evidence="7 13" id="KW-0479">Metal-binding</keyword>
<organism evidence="15 16">
    <name type="scientific">Rhynchospora pubera</name>
    <dbReference type="NCBI Taxonomy" id="906938"/>
    <lineage>
        <taxon>Eukaryota</taxon>
        <taxon>Viridiplantae</taxon>
        <taxon>Streptophyta</taxon>
        <taxon>Embryophyta</taxon>
        <taxon>Tracheophyta</taxon>
        <taxon>Spermatophyta</taxon>
        <taxon>Magnoliopsida</taxon>
        <taxon>Liliopsida</taxon>
        <taxon>Poales</taxon>
        <taxon>Cyperaceae</taxon>
        <taxon>Cyperoideae</taxon>
        <taxon>Rhynchosporeae</taxon>
        <taxon>Rhynchospora</taxon>
    </lineage>
</organism>
<keyword evidence="11 13" id="KW-0539">Nucleus</keyword>
<gene>
    <name evidence="15" type="ORF">LUZ62_085292</name>
</gene>
<protein>
    <recommendedName>
        <fullName evidence="3 13">Telomerase reverse transcriptase</fullName>
        <ecNumber evidence="2 13">2.7.7.49</ecNumber>
    </recommendedName>
    <alternativeName>
        <fullName evidence="13">Telomerase catalytic subunit</fullName>
    </alternativeName>
</protein>
<dbReference type="Gene3D" id="1.10.132.70">
    <property type="match status" value="1"/>
</dbReference>
<dbReference type="SMART" id="SM00975">
    <property type="entry name" value="Telomerase_RBD"/>
    <property type="match status" value="1"/>
</dbReference>
<keyword evidence="6 13" id="KW-0548">Nucleotidyltransferase</keyword>
<evidence type="ECO:0000256" key="8">
    <source>
        <dbReference type="ARBA" id="ARBA00022842"/>
    </source>
</evidence>
<evidence type="ECO:0000256" key="12">
    <source>
        <dbReference type="ARBA" id="ARBA00048173"/>
    </source>
</evidence>
<dbReference type="EMBL" id="JAMFTS010000005">
    <property type="protein sequence ID" value="KAJ4750887.1"/>
    <property type="molecule type" value="Genomic_DNA"/>
</dbReference>
<proteinExistence type="inferred from homology"/>
<evidence type="ECO:0000256" key="2">
    <source>
        <dbReference type="ARBA" id="ARBA00012493"/>
    </source>
</evidence>
<evidence type="ECO:0000256" key="9">
    <source>
        <dbReference type="ARBA" id="ARBA00022895"/>
    </source>
</evidence>
<dbReference type="EC" id="2.7.7.49" evidence="2 13"/>
<dbReference type="Gene3D" id="3.30.70.2630">
    <property type="match status" value="1"/>
</dbReference>
<dbReference type="Gene3D" id="1.10.357.90">
    <property type="match status" value="1"/>
</dbReference>
<dbReference type="AlphaFoldDB" id="A0AAV8C8U8"/>
<evidence type="ECO:0000256" key="5">
    <source>
        <dbReference type="ARBA" id="ARBA00022679"/>
    </source>
</evidence>
<evidence type="ECO:0000313" key="16">
    <source>
        <dbReference type="Proteomes" id="UP001140206"/>
    </source>
</evidence>
<keyword evidence="5 13" id="KW-0808">Transferase</keyword>